<name>A0A7V1I3A0_DESA2</name>
<comment type="caution">
    <text evidence="1">The sequence shown here is derived from an EMBL/GenBank/DDBJ whole genome shotgun (WGS) entry which is preliminary data.</text>
</comment>
<dbReference type="Proteomes" id="UP000886268">
    <property type="component" value="Unassembled WGS sequence"/>
</dbReference>
<reference evidence="1" key="1">
    <citation type="journal article" date="2020" name="mSystems">
        <title>Genome- and Community-Level Interaction Insights into Carbon Utilization and Element Cycling Functions of Hydrothermarchaeota in Hydrothermal Sediment.</title>
        <authorList>
            <person name="Zhou Z."/>
            <person name="Liu Y."/>
            <person name="Xu W."/>
            <person name="Pan J."/>
            <person name="Luo Z.H."/>
            <person name="Li M."/>
        </authorList>
    </citation>
    <scope>NUCLEOTIDE SEQUENCE [LARGE SCALE GENOMIC DNA]</scope>
    <source>
        <strain evidence="1">HyVt-45</strain>
    </source>
</reference>
<proteinExistence type="predicted"/>
<gene>
    <name evidence="1" type="ORF">ENJ03_00330</name>
</gene>
<protein>
    <submittedName>
        <fullName evidence="1">Uncharacterized protein</fullName>
    </submittedName>
</protein>
<dbReference type="AlphaFoldDB" id="A0A7V1I3A0"/>
<organism evidence="1">
    <name type="scientific">Desulfofervidus auxilii</name>
    <dbReference type="NCBI Taxonomy" id="1621989"/>
    <lineage>
        <taxon>Bacteria</taxon>
        <taxon>Pseudomonadati</taxon>
        <taxon>Thermodesulfobacteriota</taxon>
        <taxon>Candidatus Desulfofervidia</taxon>
        <taxon>Candidatus Desulfofervidales</taxon>
        <taxon>Candidatus Desulfofervidaceae</taxon>
        <taxon>Candidatus Desulfofervidus</taxon>
    </lineage>
</organism>
<evidence type="ECO:0000313" key="1">
    <source>
        <dbReference type="EMBL" id="HEB73652.1"/>
    </source>
</evidence>
<sequence length="416" mass="47608">MNVFSPSSLIIGYNHLIATEALITKSEFSLPMFEDFNTLVEGVVLFDKLIILGEHGDQPADTVFSALQQTGILEQIEESQLRIMFKNVNFQNKFFANLQNCFLCNQDEIRALDVMTVVNQRICPTDMDRLFYLKLFSFCVALGGYAEVSIEKMTRWLRREAFDTRSESACFWFLARALVYDAVAEIMGTSFMPDFPRMSVTALTSAKSVKPISKGIYDELVKLFRSEVEALALLGMPVRFFVPPLTAIILSKAPASPTDYISEILRLRDQFSVFRRRYSELAHILENEDLPLRKKLAAKKKYYDDVVKMFKGEVSKASLTMRIVWDSLIAPTIGDFSIHTAATRVISLLLKQLNRVGIKGRAKSLFDLWINTLNIREYGKLLENNFECMLDSDEVEKYKLYSRGIREIIDYKTAII</sequence>
<dbReference type="EMBL" id="DRKW01000019">
    <property type="protein sequence ID" value="HEB73652.1"/>
    <property type="molecule type" value="Genomic_DNA"/>
</dbReference>
<accession>A0A7V1I3A0</accession>